<dbReference type="AlphaFoldDB" id="A0A7X0VCD0"/>
<dbReference type="Proteomes" id="UP000523955">
    <property type="component" value="Unassembled WGS sequence"/>
</dbReference>
<dbReference type="InterPro" id="IPR000182">
    <property type="entry name" value="GNAT_dom"/>
</dbReference>
<proteinExistence type="predicted"/>
<organism evidence="2 3">
    <name type="scientific">Nocardioides luti</name>
    <dbReference type="NCBI Taxonomy" id="2761101"/>
    <lineage>
        <taxon>Bacteria</taxon>
        <taxon>Bacillati</taxon>
        <taxon>Actinomycetota</taxon>
        <taxon>Actinomycetes</taxon>
        <taxon>Propionibacteriales</taxon>
        <taxon>Nocardioidaceae</taxon>
        <taxon>Nocardioides</taxon>
    </lineage>
</organism>
<feature type="domain" description="N-acetyltransferase" evidence="1">
    <location>
        <begin position="6"/>
        <end position="166"/>
    </location>
</feature>
<sequence>MDLQLLDPRDLELDLAERMVAVDRASHEHAGLELPVQSGPSRMFSLQHGNNGRPVDAVWVAGTLDAPVGWGLVELPFLDNRDLASLRAIVTPAHRRTGVGAALLERMTAFAREHGRTQLTTGAWQGTDGTGFLEAQGFTTAGQHPYAVRRLDLHDDPSRWEAVYAEAATAAAGYELVRVVGPADEAMVPDLVALHEAINDAPADEGMEPDVWDAERVRTYDASMVRRHQTTYRVLARHTATGAWAGMSLLCVDEFAPAVAFQEDTTVVRAHRGHRLGLLMKCEMLRLLAAERPEVGATDTWNATDNHHMIAVNERLGCRVIATHVGYRRQV</sequence>
<dbReference type="SUPFAM" id="SSF55729">
    <property type="entry name" value="Acyl-CoA N-acyltransferases (Nat)"/>
    <property type="match status" value="2"/>
</dbReference>
<evidence type="ECO:0000259" key="1">
    <source>
        <dbReference type="PROSITE" id="PS51186"/>
    </source>
</evidence>
<name>A0A7X0VCD0_9ACTN</name>
<accession>A0A7X0VCD0</accession>
<keyword evidence="2" id="KW-0808">Transferase</keyword>
<dbReference type="GO" id="GO:0016747">
    <property type="term" value="F:acyltransferase activity, transferring groups other than amino-acyl groups"/>
    <property type="evidence" value="ECO:0007669"/>
    <property type="project" value="InterPro"/>
</dbReference>
<dbReference type="EMBL" id="JACKXE010000001">
    <property type="protein sequence ID" value="MBB6629370.1"/>
    <property type="molecule type" value="Genomic_DNA"/>
</dbReference>
<keyword evidence="3" id="KW-1185">Reference proteome</keyword>
<protein>
    <submittedName>
        <fullName evidence="2">GNAT family N-acetyltransferase</fullName>
    </submittedName>
</protein>
<dbReference type="CDD" id="cd04301">
    <property type="entry name" value="NAT_SF"/>
    <property type="match status" value="1"/>
</dbReference>
<dbReference type="Pfam" id="PF00583">
    <property type="entry name" value="Acetyltransf_1"/>
    <property type="match status" value="1"/>
</dbReference>
<dbReference type="PROSITE" id="PS51186">
    <property type="entry name" value="GNAT"/>
    <property type="match status" value="1"/>
</dbReference>
<dbReference type="InterPro" id="IPR016181">
    <property type="entry name" value="Acyl_CoA_acyltransferase"/>
</dbReference>
<evidence type="ECO:0000313" key="2">
    <source>
        <dbReference type="EMBL" id="MBB6629370.1"/>
    </source>
</evidence>
<reference evidence="2 3" key="1">
    <citation type="submission" date="2020-08" db="EMBL/GenBank/DDBJ databases">
        <authorList>
            <person name="Seo M.-J."/>
        </authorList>
    </citation>
    <scope>NUCLEOTIDE SEQUENCE [LARGE SCALE GENOMIC DNA]</scope>
    <source>
        <strain evidence="2 3">KIGAM211</strain>
    </source>
</reference>
<comment type="caution">
    <text evidence="2">The sequence shown here is derived from an EMBL/GenBank/DDBJ whole genome shotgun (WGS) entry which is preliminary data.</text>
</comment>
<dbReference type="Gene3D" id="3.40.630.30">
    <property type="match status" value="1"/>
</dbReference>
<gene>
    <name evidence="2" type="ORF">H5V45_18735</name>
</gene>
<dbReference type="RefSeq" id="WP_185254334.1">
    <property type="nucleotide sequence ID" value="NZ_JACKXE010000001.1"/>
</dbReference>
<evidence type="ECO:0000313" key="3">
    <source>
        <dbReference type="Proteomes" id="UP000523955"/>
    </source>
</evidence>